<evidence type="ECO:0008006" key="2">
    <source>
        <dbReference type="Google" id="ProtNLM"/>
    </source>
</evidence>
<dbReference type="AlphaFoldDB" id="A0A645G6V7"/>
<sequence>MSVVIIGGHERMERIYISTGEKHGCKVKVFTKMPSDLGRRIGNPDYIVMFTDVASHKLVLSTLKISKKKNIPSFRLHNSSLQTLENALTEIKELKH</sequence>
<dbReference type="InterPro" id="IPR016772">
    <property type="entry name" value="UCP020408"/>
</dbReference>
<protein>
    <recommendedName>
        <fullName evidence="2">DUF2325 domain-containing protein</fullName>
    </recommendedName>
</protein>
<name>A0A645G6V7_9ZZZZ</name>
<dbReference type="EMBL" id="VSSQ01069732">
    <property type="protein sequence ID" value="MPN21700.1"/>
    <property type="molecule type" value="Genomic_DNA"/>
</dbReference>
<evidence type="ECO:0000313" key="1">
    <source>
        <dbReference type="EMBL" id="MPN21700.1"/>
    </source>
</evidence>
<organism evidence="1">
    <name type="scientific">bioreactor metagenome</name>
    <dbReference type="NCBI Taxonomy" id="1076179"/>
    <lineage>
        <taxon>unclassified sequences</taxon>
        <taxon>metagenomes</taxon>
        <taxon>ecological metagenomes</taxon>
    </lineage>
</organism>
<dbReference type="Pfam" id="PF10087">
    <property type="entry name" value="DUF2325"/>
    <property type="match status" value="1"/>
</dbReference>
<reference evidence="1" key="1">
    <citation type="submission" date="2019-08" db="EMBL/GenBank/DDBJ databases">
        <authorList>
            <person name="Kucharzyk K."/>
            <person name="Murdoch R.W."/>
            <person name="Higgins S."/>
            <person name="Loffler F."/>
        </authorList>
    </citation>
    <scope>NUCLEOTIDE SEQUENCE</scope>
</reference>
<accession>A0A645G6V7</accession>
<comment type="caution">
    <text evidence="1">The sequence shown here is derived from an EMBL/GenBank/DDBJ whole genome shotgun (WGS) entry which is preliminary data.</text>
</comment>
<proteinExistence type="predicted"/>
<gene>
    <name evidence="1" type="ORF">SDC9_169080</name>
</gene>